<dbReference type="RefSeq" id="WP_015617916.1">
    <property type="nucleotide sequence ID" value="NC_021184.1"/>
</dbReference>
<dbReference type="HOGENOM" id="CLU_068226_0_2_9"/>
<reference evidence="2 3" key="1">
    <citation type="submission" date="2012-01" db="EMBL/GenBank/DDBJ databases">
        <title>Complete sequence of Desulfotomaculum gibsoniae DSM 7213.</title>
        <authorList>
            <consortium name="US DOE Joint Genome Institute"/>
            <person name="Lucas S."/>
            <person name="Han J."/>
            <person name="Lapidus A."/>
            <person name="Cheng J.-F."/>
            <person name="Goodwin L."/>
            <person name="Pitluck S."/>
            <person name="Peters L."/>
            <person name="Ovchinnikova G."/>
            <person name="Teshima H."/>
            <person name="Detter J.C."/>
            <person name="Han C."/>
            <person name="Tapia R."/>
            <person name="Land M."/>
            <person name="Hauser L."/>
            <person name="Kyrpides N."/>
            <person name="Ivanova N."/>
            <person name="Pagani I."/>
            <person name="Parshina S."/>
            <person name="Plugge C."/>
            <person name="Muyzer G."/>
            <person name="Kuever J."/>
            <person name="Ivanova A."/>
            <person name="Nazina T."/>
            <person name="Klenk H.-P."/>
            <person name="Brambilla E."/>
            <person name="Spring S."/>
            <person name="Stams A.F."/>
            <person name="Woyke T."/>
        </authorList>
    </citation>
    <scope>NUCLEOTIDE SEQUENCE [LARGE SCALE GENOMIC DNA]</scope>
    <source>
        <strain evidence="2 3">DSM 7213</strain>
    </source>
</reference>
<sequence>MARQARKRSSTGIYHIMLRGIDRRNIFLDDKDKLQFVDRIIKAKQAAGFKLYGYCLMDNHVHLLIGESEEIGTSIKRITVGYVQWHNTKYGRTGHLFQNRFLSEPVEKESYLLNVLRYIHQNPVKAGIVKHAVNYPWSSYSQYKSAYQDKSSHIDEQLIKAYLSELDNFEEYMNALNDDECLDVEPVQKYTDAMLINIIQSQINADDLKDMPIAKRNKVIKELYQQTGTSVRQLARVLGIGKSIIERAVK</sequence>
<organism evidence="2 3">
    <name type="scientific">Desulfoscipio gibsoniae DSM 7213</name>
    <dbReference type="NCBI Taxonomy" id="767817"/>
    <lineage>
        <taxon>Bacteria</taxon>
        <taxon>Bacillati</taxon>
        <taxon>Bacillota</taxon>
        <taxon>Clostridia</taxon>
        <taxon>Eubacteriales</taxon>
        <taxon>Desulfallaceae</taxon>
        <taxon>Desulfoscipio</taxon>
    </lineage>
</organism>
<dbReference type="PANTHER" id="PTHR34322">
    <property type="entry name" value="TRANSPOSASE, Y1_TNP DOMAIN-CONTAINING"/>
    <property type="match status" value="1"/>
</dbReference>
<evidence type="ECO:0000259" key="1">
    <source>
        <dbReference type="SMART" id="SM01321"/>
    </source>
</evidence>
<dbReference type="Proteomes" id="UP000013520">
    <property type="component" value="Chromosome"/>
</dbReference>
<dbReference type="EMBL" id="CP003273">
    <property type="protein sequence ID" value="AGL00410.1"/>
    <property type="molecule type" value="Genomic_DNA"/>
</dbReference>
<keyword evidence="3" id="KW-1185">Reference proteome</keyword>
<dbReference type="KEGG" id="dgi:Desgi_0861"/>
<dbReference type="Gene3D" id="3.30.70.1290">
    <property type="entry name" value="Transposase IS200-like"/>
    <property type="match status" value="1"/>
</dbReference>
<dbReference type="InterPro" id="IPR036515">
    <property type="entry name" value="Transposase_17_sf"/>
</dbReference>
<dbReference type="SUPFAM" id="SSF143422">
    <property type="entry name" value="Transposase IS200-like"/>
    <property type="match status" value="1"/>
</dbReference>
<dbReference type="InterPro" id="IPR002686">
    <property type="entry name" value="Transposase_17"/>
</dbReference>
<proteinExistence type="predicted"/>
<dbReference type="GO" id="GO:0006313">
    <property type="term" value="P:DNA transposition"/>
    <property type="evidence" value="ECO:0007669"/>
    <property type="project" value="InterPro"/>
</dbReference>
<name>R4KIP5_9FIRM</name>
<accession>R4KIP5</accession>
<dbReference type="AlphaFoldDB" id="R4KIP5"/>
<evidence type="ECO:0000313" key="2">
    <source>
        <dbReference type="EMBL" id="AGL00410.1"/>
    </source>
</evidence>
<protein>
    <submittedName>
        <fullName evidence="2">Transposase</fullName>
    </submittedName>
</protein>
<gene>
    <name evidence="2" type="ORF">Desgi_0861</name>
</gene>
<dbReference type="GO" id="GO:0004803">
    <property type="term" value="F:transposase activity"/>
    <property type="evidence" value="ECO:0007669"/>
    <property type="project" value="InterPro"/>
</dbReference>
<dbReference type="Pfam" id="PF01797">
    <property type="entry name" value="Y1_Tnp"/>
    <property type="match status" value="1"/>
</dbReference>
<dbReference type="PANTHER" id="PTHR34322:SF2">
    <property type="entry name" value="TRANSPOSASE IS200-LIKE DOMAIN-CONTAINING PROTEIN"/>
    <property type="match status" value="1"/>
</dbReference>
<feature type="domain" description="Transposase IS200-like" evidence="1">
    <location>
        <begin position="9"/>
        <end position="122"/>
    </location>
</feature>
<dbReference type="SMART" id="SM01321">
    <property type="entry name" value="Y1_Tnp"/>
    <property type="match status" value="1"/>
</dbReference>
<dbReference type="GO" id="GO:0003677">
    <property type="term" value="F:DNA binding"/>
    <property type="evidence" value="ECO:0007669"/>
    <property type="project" value="InterPro"/>
</dbReference>
<dbReference type="OrthoDB" id="9788881at2"/>
<evidence type="ECO:0000313" key="3">
    <source>
        <dbReference type="Proteomes" id="UP000013520"/>
    </source>
</evidence>
<dbReference type="eggNOG" id="COG1943">
    <property type="taxonomic scope" value="Bacteria"/>
</dbReference>